<comment type="caution">
    <text evidence="3">The sequence shown here is derived from an EMBL/GenBank/DDBJ whole genome shotgun (WGS) entry which is preliminary data.</text>
</comment>
<proteinExistence type="predicted"/>
<keyword evidence="2" id="KW-1133">Transmembrane helix</keyword>
<protein>
    <submittedName>
        <fullName evidence="3">Uncharacterized protein</fullName>
    </submittedName>
</protein>
<evidence type="ECO:0000313" key="3">
    <source>
        <dbReference type="EMBL" id="GII00123.1"/>
    </source>
</evidence>
<accession>A0A8J3SWL1</accession>
<feature type="compositionally biased region" description="Gly residues" evidence="1">
    <location>
        <begin position="198"/>
        <end position="211"/>
    </location>
</feature>
<organism evidence="3 4">
    <name type="scientific">Planobispora takensis</name>
    <dbReference type="NCBI Taxonomy" id="1367882"/>
    <lineage>
        <taxon>Bacteria</taxon>
        <taxon>Bacillati</taxon>
        <taxon>Actinomycetota</taxon>
        <taxon>Actinomycetes</taxon>
        <taxon>Streptosporangiales</taxon>
        <taxon>Streptosporangiaceae</taxon>
        <taxon>Planobispora</taxon>
    </lineage>
</organism>
<reference evidence="3" key="1">
    <citation type="submission" date="2021-01" db="EMBL/GenBank/DDBJ databases">
        <title>Whole genome shotgun sequence of Planobispora takensis NBRC 109077.</title>
        <authorList>
            <person name="Komaki H."/>
            <person name="Tamura T."/>
        </authorList>
    </citation>
    <scope>NUCLEOTIDE SEQUENCE</scope>
    <source>
        <strain evidence="3">NBRC 109077</strain>
    </source>
</reference>
<feature type="region of interest" description="Disordered" evidence="1">
    <location>
        <begin position="174"/>
        <end position="211"/>
    </location>
</feature>
<keyword evidence="2" id="KW-0812">Transmembrane</keyword>
<sequence>MAARGPAGRETAVTRARRGPDRRLLGLAAGVTGVAAAATVVFTLIGGAGSPAFAVDERPDGSVEVRIDEFRDPGELEAALAGKGITAVVDYLPQGQICREPRGERGGTERQGEPMQAEITGGGGITFRIGKGHVGAGETLVLAVSFDREHSDQAPFAMSLGIVRGAVAPCEAVPMPEPTGVRPTGPEPTGPVTHERSGGGGDDGPGLDSGG</sequence>
<keyword evidence="4" id="KW-1185">Reference proteome</keyword>
<evidence type="ECO:0000313" key="4">
    <source>
        <dbReference type="Proteomes" id="UP000634476"/>
    </source>
</evidence>
<gene>
    <name evidence="3" type="ORF">Pta02_21310</name>
</gene>
<evidence type="ECO:0000256" key="2">
    <source>
        <dbReference type="SAM" id="Phobius"/>
    </source>
</evidence>
<dbReference type="EMBL" id="BOOK01000014">
    <property type="protein sequence ID" value="GII00123.1"/>
    <property type="molecule type" value="Genomic_DNA"/>
</dbReference>
<feature type="transmembrane region" description="Helical" evidence="2">
    <location>
        <begin position="24"/>
        <end position="45"/>
    </location>
</feature>
<dbReference type="Proteomes" id="UP000634476">
    <property type="component" value="Unassembled WGS sequence"/>
</dbReference>
<evidence type="ECO:0000256" key="1">
    <source>
        <dbReference type="SAM" id="MobiDB-lite"/>
    </source>
</evidence>
<keyword evidence="2" id="KW-0472">Membrane</keyword>
<dbReference type="AlphaFoldDB" id="A0A8J3SWL1"/>
<name>A0A8J3SWL1_9ACTN</name>